<dbReference type="PANTHER" id="PTHR30011">
    <property type="entry name" value="ALKANESULFONATE MONOOXYGENASE-RELATED"/>
    <property type="match status" value="1"/>
</dbReference>
<keyword evidence="1" id="KW-0285">Flavoprotein</keyword>
<evidence type="ECO:0000256" key="2">
    <source>
        <dbReference type="ARBA" id="ARBA00022643"/>
    </source>
</evidence>
<evidence type="ECO:0000256" key="4">
    <source>
        <dbReference type="ARBA" id="ARBA00023033"/>
    </source>
</evidence>
<evidence type="ECO:0000313" key="7">
    <source>
        <dbReference type="EMBL" id="UXY18377.1"/>
    </source>
</evidence>
<protein>
    <submittedName>
        <fullName evidence="7">LLM class flavin-dependent oxidoreductase</fullName>
    </submittedName>
</protein>
<name>A0ABY6DWJ8_9ACTN</name>
<dbReference type="PANTHER" id="PTHR30011:SF16">
    <property type="entry name" value="C2H2 FINGER DOMAIN TRANSCRIPTION FACTOR (EUROFUNG)-RELATED"/>
    <property type="match status" value="1"/>
</dbReference>
<proteinExistence type="inferred from homology"/>
<evidence type="ECO:0000313" key="8">
    <source>
        <dbReference type="Proteomes" id="UP001061298"/>
    </source>
</evidence>
<evidence type="ECO:0000256" key="3">
    <source>
        <dbReference type="ARBA" id="ARBA00023002"/>
    </source>
</evidence>
<dbReference type="EMBL" id="CP106793">
    <property type="protein sequence ID" value="UXY18377.1"/>
    <property type="molecule type" value="Genomic_DNA"/>
</dbReference>
<accession>A0ABY6DWJ8</accession>
<dbReference type="InterPro" id="IPR051260">
    <property type="entry name" value="Diverse_substr_monoxygenases"/>
</dbReference>
<comment type="similarity">
    <text evidence="5">Belongs to the NtaA/SnaA/DszA monooxygenase family.</text>
</comment>
<keyword evidence="8" id="KW-1185">Reference proteome</keyword>
<dbReference type="Proteomes" id="UP001061298">
    <property type="component" value="Chromosome"/>
</dbReference>
<dbReference type="Pfam" id="PF00296">
    <property type="entry name" value="Bac_luciferase"/>
    <property type="match status" value="1"/>
</dbReference>
<dbReference type="SUPFAM" id="SSF51679">
    <property type="entry name" value="Bacterial luciferase-like"/>
    <property type="match status" value="1"/>
</dbReference>
<dbReference type="PIRSF" id="PIRSF000337">
    <property type="entry name" value="NTA_MOA"/>
    <property type="match status" value="1"/>
</dbReference>
<gene>
    <name evidence="7" type="ORF">N8I84_06320</name>
</gene>
<feature type="domain" description="Luciferase-like" evidence="6">
    <location>
        <begin position="36"/>
        <end position="317"/>
    </location>
</feature>
<keyword evidence="2" id="KW-0288">FMN</keyword>
<keyword evidence="4" id="KW-0503">Monooxygenase</keyword>
<dbReference type="Gene3D" id="3.20.20.30">
    <property type="entry name" value="Luciferase-like domain"/>
    <property type="match status" value="1"/>
</dbReference>
<organism evidence="7 8">
    <name type="scientific">Streptomyces cynarae</name>
    <dbReference type="NCBI Taxonomy" id="2981134"/>
    <lineage>
        <taxon>Bacteria</taxon>
        <taxon>Bacillati</taxon>
        <taxon>Actinomycetota</taxon>
        <taxon>Actinomycetes</taxon>
        <taxon>Kitasatosporales</taxon>
        <taxon>Streptomycetaceae</taxon>
        <taxon>Streptomyces</taxon>
    </lineage>
</organism>
<evidence type="ECO:0000256" key="5">
    <source>
        <dbReference type="ARBA" id="ARBA00033748"/>
    </source>
</evidence>
<sequence>MSSTSPSHLHLALALDGTGWHPASWREPVARPRDLFTARYWADLITEAEEGLLDFVTIEDGLGPQSSHFLDPDERTDQVRGRLDAVLIASRVAPLTRHIGLVPTVVATHTEPFHISKAIATLDYVSTGRAGLRVLITARPNEAAHFGRRTIPRIEAYDSPDAQELVTDLFDEAADHVEAVRRLWDSWEDDAEIRDVATGRFIDRDKLHYIDFEGKYFDVKGPSITPRPPQGQPVVTALAHQTVPYRLVARQADVGYVTPHDADQARAIVAEIRAEQTAAGRAEEPLHVFGDLVVFLDDEPGEAAARRERLDALAGYPYAGDARLFTGTPAQLADLLQEFQPAGLTGFRLRPAVLGHDVPQITRGLVPELQRRGAFRSAYEADTLRGLLGLARPANRYSPRLSASLEPGGTPIA</sequence>
<reference evidence="7" key="1">
    <citation type="submission" date="2022-10" db="EMBL/GenBank/DDBJ databases">
        <authorList>
            <person name="Mo P."/>
        </authorList>
    </citation>
    <scope>NUCLEOTIDE SEQUENCE</scope>
    <source>
        <strain evidence="7">HUAS 13-4</strain>
    </source>
</reference>
<evidence type="ECO:0000256" key="1">
    <source>
        <dbReference type="ARBA" id="ARBA00022630"/>
    </source>
</evidence>
<dbReference type="InterPro" id="IPR011251">
    <property type="entry name" value="Luciferase-like_dom"/>
</dbReference>
<dbReference type="RefSeq" id="WP_263228629.1">
    <property type="nucleotide sequence ID" value="NZ_CP106793.1"/>
</dbReference>
<evidence type="ECO:0000259" key="6">
    <source>
        <dbReference type="Pfam" id="PF00296"/>
    </source>
</evidence>
<dbReference type="InterPro" id="IPR016215">
    <property type="entry name" value="NTA_MOA"/>
</dbReference>
<dbReference type="InterPro" id="IPR036661">
    <property type="entry name" value="Luciferase-like_sf"/>
</dbReference>
<keyword evidence="3" id="KW-0560">Oxidoreductase</keyword>